<dbReference type="InterPro" id="IPR015421">
    <property type="entry name" value="PyrdxlP-dep_Trfase_major"/>
</dbReference>
<dbReference type="GO" id="GO:0030170">
    <property type="term" value="F:pyridoxal phosphate binding"/>
    <property type="evidence" value="ECO:0007669"/>
    <property type="project" value="InterPro"/>
</dbReference>
<sequence>MSFKPYISTEPSIFGKMSVMAKNHNAINFTQGAPDFKTPDWLIEHLNYYVQNGFNQYAPIPGAPSLKKAIAHKVKMCYGVDINPEDNVSISSGAVEAIFALISACISKGDEAIYFDPAFDAYPSIINFNQGVSRRIPLLADGNIDLETLAQTINTKTKLIILNSPHNPMGSVITKAQYAEIAKLIKGRDILLLSDEVYEHIYAGDSYTSALQIPELKDQLIVVQSLGKTYNLTGWRLGVCIAPLAIIQMINAMKQFTSFSAPHPMQLALADGINAHPEYWQDLPKLYQTQHQKLIDGLTHSRFKVLPWAGSPFQILDYTAISDEDDFSFCQRLIHEHGVGLVPISSLYEMPKQGLVRLCFAKYDDVLLEGVKRLCQV</sequence>
<keyword evidence="2 5" id="KW-0032">Aminotransferase</keyword>
<comment type="similarity">
    <text evidence="5">Belongs to the class-I pyridoxal-phosphate-dependent aminotransferase family.</text>
</comment>
<dbReference type="SUPFAM" id="SSF53383">
    <property type="entry name" value="PLP-dependent transferases"/>
    <property type="match status" value="1"/>
</dbReference>
<dbReference type="InterPro" id="IPR004838">
    <property type="entry name" value="NHTrfase_class1_PyrdxlP-BS"/>
</dbReference>
<feature type="domain" description="Aminotransferase class I/classII large" evidence="6">
    <location>
        <begin position="26"/>
        <end position="368"/>
    </location>
</feature>
<dbReference type="Proteomes" id="UP000636949">
    <property type="component" value="Unassembled WGS sequence"/>
</dbReference>
<dbReference type="CDD" id="cd00609">
    <property type="entry name" value="AAT_like"/>
    <property type="match status" value="1"/>
</dbReference>
<evidence type="ECO:0000256" key="3">
    <source>
        <dbReference type="ARBA" id="ARBA00022679"/>
    </source>
</evidence>
<dbReference type="EC" id="2.6.1.-" evidence="5"/>
<dbReference type="InterPro" id="IPR051326">
    <property type="entry name" value="Kynurenine-oxoglutarate_AT"/>
</dbReference>
<dbReference type="Gene3D" id="3.90.1150.10">
    <property type="entry name" value="Aspartate Aminotransferase, domain 1"/>
    <property type="match status" value="1"/>
</dbReference>
<dbReference type="PANTHER" id="PTHR43807:SF20">
    <property type="entry name" value="FI04487P"/>
    <property type="match status" value="1"/>
</dbReference>
<comment type="caution">
    <text evidence="7">The sequence shown here is derived from an EMBL/GenBank/DDBJ whole genome shotgun (WGS) entry which is preliminary data.</text>
</comment>
<evidence type="ECO:0000256" key="1">
    <source>
        <dbReference type="ARBA" id="ARBA00001933"/>
    </source>
</evidence>
<evidence type="ECO:0000313" key="8">
    <source>
        <dbReference type="Proteomes" id="UP000636949"/>
    </source>
</evidence>
<protein>
    <recommendedName>
        <fullName evidence="5">Aminotransferase</fullName>
        <ecNumber evidence="5">2.6.1.-</ecNumber>
    </recommendedName>
</protein>
<dbReference type="GO" id="GO:0005737">
    <property type="term" value="C:cytoplasm"/>
    <property type="evidence" value="ECO:0007669"/>
    <property type="project" value="TreeGrafter"/>
</dbReference>
<evidence type="ECO:0000256" key="5">
    <source>
        <dbReference type="RuleBase" id="RU000481"/>
    </source>
</evidence>
<dbReference type="Pfam" id="PF00155">
    <property type="entry name" value="Aminotran_1_2"/>
    <property type="match status" value="1"/>
</dbReference>
<dbReference type="InterPro" id="IPR015422">
    <property type="entry name" value="PyrdxlP-dep_Trfase_small"/>
</dbReference>
<name>A0A8J2Z2C9_9GAMM</name>
<keyword evidence="8" id="KW-1185">Reference proteome</keyword>
<dbReference type="InterPro" id="IPR004839">
    <property type="entry name" value="Aminotransferase_I/II_large"/>
</dbReference>
<organism evidence="7 8">
    <name type="scientific">Cysteiniphilum litorale</name>
    <dbReference type="NCBI Taxonomy" id="2056700"/>
    <lineage>
        <taxon>Bacteria</taxon>
        <taxon>Pseudomonadati</taxon>
        <taxon>Pseudomonadota</taxon>
        <taxon>Gammaproteobacteria</taxon>
        <taxon>Thiotrichales</taxon>
        <taxon>Fastidiosibacteraceae</taxon>
        <taxon>Cysteiniphilum</taxon>
    </lineage>
</organism>
<evidence type="ECO:0000256" key="4">
    <source>
        <dbReference type="ARBA" id="ARBA00022898"/>
    </source>
</evidence>
<dbReference type="EMBL" id="BMJS01000002">
    <property type="protein sequence ID" value="GGF89326.1"/>
    <property type="molecule type" value="Genomic_DNA"/>
</dbReference>
<accession>A0A8J2Z2C9</accession>
<dbReference type="PROSITE" id="PS00105">
    <property type="entry name" value="AA_TRANSFER_CLASS_1"/>
    <property type="match status" value="1"/>
</dbReference>
<dbReference type="InterPro" id="IPR015424">
    <property type="entry name" value="PyrdxlP-dep_Trfase"/>
</dbReference>
<dbReference type="AlphaFoldDB" id="A0A8J2Z2C9"/>
<evidence type="ECO:0000259" key="6">
    <source>
        <dbReference type="Pfam" id="PF00155"/>
    </source>
</evidence>
<keyword evidence="3 5" id="KW-0808">Transferase</keyword>
<proteinExistence type="inferred from homology"/>
<gene>
    <name evidence="7" type="ORF">GCM10010995_03280</name>
</gene>
<keyword evidence="4" id="KW-0663">Pyridoxal phosphate</keyword>
<dbReference type="PANTHER" id="PTHR43807">
    <property type="entry name" value="FI04487P"/>
    <property type="match status" value="1"/>
</dbReference>
<reference evidence="7" key="1">
    <citation type="journal article" date="2014" name="Int. J. Syst. Evol. Microbiol.">
        <title>Complete genome sequence of Corynebacterium casei LMG S-19264T (=DSM 44701T), isolated from a smear-ripened cheese.</title>
        <authorList>
            <consortium name="US DOE Joint Genome Institute (JGI-PGF)"/>
            <person name="Walter F."/>
            <person name="Albersmeier A."/>
            <person name="Kalinowski J."/>
            <person name="Ruckert C."/>
        </authorList>
    </citation>
    <scope>NUCLEOTIDE SEQUENCE</scope>
    <source>
        <strain evidence="7">CGMCC 1.15758</strain>
    </source>
</reference>
<evidence type="ECO:0000256" key="2">
    <source>
        <dbReference type="ARBA" id="ARBA00022576"/>
    </source>
</evidence>
<comment type="cofactor">
    <cofactor evidence="1 5">
        <name>pyridoxal 5'-phosphate</name>
        <dbReference type="ChEBI" id="CHEBI:597326"/>
    </cofactor>
</comment>
<dbReference type="Gene3D" id="3.40.640.10">
    <property type="entry name" value="Type I PLP-dependent aspartate aminotransferase-like (Major domain)"/>
    <property type="match status" value="1"/>
</dbReference>
<reference evidence="7" key="2">
    <citation type="submission" date="2020-09" db="EMBL/GenBank/DDBJ databases">
        <authorList>
            <person name="Sun Q."/>
            <person name="Zhou Y."/>
        </authorList>
    </citation>
    <scope>NUCLEOTIDE SEQUENCE</scope>
    <source>
        <strain evidence="7">CGMCC 1.15758</strain>
    </source>
</reference>
<evidence type="ECO:0000313" key="7">
    <source>
        <dbReference type="EMBL" id="GGF89326.1"/>
    </source>
</evidence>
<dbReference type="GO" id="GO:0016212">
    <property type="term" value="F:kynurenine-oxoglutarate transaminase activity"/>
    <property type="evidence" value="ECO:0007669"/>
    <property type="project" value="TreeGrafter"/>
</dbReference>